<reference evidence="2 3" key="1">
    <citation type="journal article" date="2020" name="Nature">
        <title>Six reference-quality genomes reveal evolution of bat adaptations.</title>
        <authorList>
            <person name="Jebb D."/>
            <person name="Huang Z."/>
            <person name="Pippel M."/>
            <person name="Hughes G.M."/>
            <person name="Lavrichenko K."/>
            <person name="Devanna P."/>
            <person name="Winkler S."/>
            <person name="Jermiin L.S."/>
            <person name="Skirmuntt E.C."/>
            <person name="Katzourakis A."/>
            <person name="Burkitt-Gray L."/>
            <person name="Ray D.A."/>
            <person name="Sullivan K.A.M."/>
            <person name="Roscito J.G."/>
            <person name="Kirilenko B.M."/>
            <person name="Davalos L.M."/>
            <person name="Corthals A.P."/>
            <person name="Power M.L."/>
            <person name="Jones G."/>
            <person name="Ransome R.D."/>
            <person name="Dechmann D.K.N."/>
            <person name="Locatelli A.G."/>
            <person name="Puechmaille S.J."/>
            <person name="Fedrigo O."/>
            <person name="Jarvis E.D."/>
            <person name="Hiller M."/>
            <person name="Vernes S.C."/>
            <person name="Myers E.W."/>
            <person name="Teeling E.C."/>
        </authorList>
    </citation>
    <scope>NUCLEOTIDE SEQUENCE [LARGE SCALE GENOMIC DNA]</scope>
    <source>
        <strain evidence="2">MRhiFer1</strain>
        <tissue evidence="2">Lung</tissue>
    </source>
</reference>
<accession>A0A7J7ZCV8</accession>
<name>A0A7J7ZCV8_RHIFE</name>
<evidence type="ECO:0000256" key="1">
    <source>
        <dbReference type="SAM" id="SignalP"/>
    </source>
</evidence>
<proteinExistence type="predicted"/>
<dbReference type="Proteomes" id="UP000585614">
    <property type="component" value="Unassembled WGS sequence"/>
</dbReference>
<keyword evidence="1" id="KW-0732">Signal</keyword>
<dbReference type="EMBL" id="JACAGC010000004">
    <property type="protein sequence ID" value="KAF6372011.1"/>
    <property type="molecule type" value="Genomic_DNA"/>
</dbReference>
<feature type="signal peptide" evidence="1">
    <location>
        <begin position="1"/>
        <end position="19"/>
    </location>
</feature>
<evidence type="ECO:0000313" key="3">
    <source>
        <dbReference type="Proteomes" id="UP000585614"/>
    </source>
</evidence>
<organism evidence="2 3">
    <name type="scientific">Rhinolophus ferrumequinum</name>
    <name type="common">Greater horseshoe bat</name>
    <dbReference type="NCBI Taxonomy" id="59479"/>
    <lineage>
        <taxon>Eukaryota</taxon>
        <taxon>Metazoa</taxon>
        <taxon>Chordata</taxon>
        <taxon>Craniata</taxon>
        <taxon>Vertebrata</taxon>
        <taxon>Euteleostomi</taxon>
        <taxon>Mammalia</taxon>
        <taxon>Eutheria</taxon>
        <taxon>Laurasiatheria</taxon>
        <taxon>Chiroptera</taxon>
        <taxon>Yinpterochiroptera</taxon>
        <taxon>Rhinolophoidea</taxon>
        <taxon>Rhinolophidae</taxon>
        <taxon>Rhinolophinae</taxon>
        <taxon>Rhinolophus</taxon>
    </lineage>
</organism>
<protein>
    <submittedName>
        <fullName evidence="2">Uncharacterized protein</fullName>
    </submittedName>
</protein>
<sequence length="133" mass="15661">MMALLSTLVHVFLFDLVIPYFSKPNCPSFKYHIFHETFPTIKFTFLLLQSYWNHKTTASEKRKWKRGSSGMSDIFVLWCSPWQSDLMTTQMLCGSQYLVEKEKEIHIYCVLTMYSNFLHVLINLHNCPLDATP</sequence>
<comment type="caution">
    <text evidence="2">The sequence shown here is derived from an EMBL/GenBank/DDBJ whole genome shotgun (WGS) entry which is preliminary data.</text>
</comment>
<feature type="chain" id="PRO_5029890257" evidence="1">
    <location>
        <begin position="20"/>
        <end position="133"/>
    </location>
</feature>
<evidence type="ECO:0000313" key="2">
    <source>
        <dbReference type="EMBL" id="KAF6372011.1"/>
    </source>
</evidence>
<gene>
    <name evidence="2" type="ORF">mRhiFer1_009750</name>
</gene>
<dbReference type="AlphaFoldDB" id="A0A7J7ZCV8"/>